<name>A0A172UW74_9MYCO</name>
<dbReference type="RefSeq" id="WP_068004059.1">
    <property type="nucleotide sequence ID" value="NZ_CP015597.1"/>
</dbReference>
<dbReference type="OrthoDB" id="4735328at2"/>
<sequence>MGHVTENASPHPHHVEQKPRKRTTPVEVADFTMLVKVPGQPEAIKAFTDDEAEEARKYAADTGGTVVPLPLPPPDGYTTDDAGNLIPLPPPTCAGMADGPQPEPSDVTG</sequence>
<dbReference type="KEGG" id="madi:A7U43_28050"/>
<organism evidence="2 3">
    <name type="scientific">Mycobacterium adipatum</name>
    <dbReference type="NCBI Taxonomy" id="1682113"/>
    <lineage>
        <taxon>Bacteria</taxon>
        <taxon>Bacillati</taxon>
        <taxon>Actinomycetota</taxon>
        <taxon>Actinomycetes</taxon>
        <taxon>Mycobacteriales</taxon>
        <taxon>Mycobacteriaceae</taxon>
        <taxon>Mycobacterium</taxon>
    </lineage>
</organism>
<keyword evidence="3" id="KW-1185">Reference proteome</keyword>
<proteinExistence type="predicted"/>
<evidence type="ECO:0000313" key="3">
    <source>
        <dbReference type="Proteomes" id="UP000077143"/>
    </source>
</evidence>
<accession>A0A172UW74</accession>
<evidence type="ECO:0000256" key="1">
    <source>
        <dbReference type="SAM" id="MobiDB-lite"/>
    </source>
</evidence>
<evidence type="ECO:0000313" key="2">
    <source>
        <dbReference type="EMBL" id="ANE83379.1"/>
    </source>
</evidence>
<reference evidence="2 3" key="1">
    <citation type="submission" date="2016-05" db="EMBL/GenBank/DDBJ databases">
        <title>Complete genome sequence of a phthalic acid esters degrading Mycobacterium sp. YC-RL4.</title>
        <authorList>
            <person name="Ren L."/>
            <person name="Fan S."/>
            <person name="Ruth N."/>
            <person name="Jia Y."/>
            <person name="Wang J."/>
            <person name="Qiao C."/>
        </authorList>
    </citation>
    <scope>NUCLEOTIDE SEQUENCE [LARGE SCALE GENOMIC DNA]</scope>
    <source>
        <strain evidence="2 3">YC-RL4</strain>
        <plasmid evidence="3">pmyc1</plasmid>
    </source>
</reference>
<dbReference type="Proteomes" id="UP000077143">
    <property type="component" value="Plasmid pMYC1"/>
</dbReference>
<keyword evidence="2" id="KW-0614">Plasmid</keyword>
<dbReference type="EMBL" id="CP015597">
    <property type="protein sequence ID" value="ANE83379.1"/>
    <property type="molecule type" value="Genomic_DNA"/>
</dbReference>
<dbReference type="AlphaFoldDB" id="A0A172UW74"/>
<geneLocation type="plasmid" evidence="3">
    <name>pmyc1</name>
</geneLocation>
<gene>
    <name evidence="2" type="ORF">A7U43_28050</name>
</gene>
<feature type="region of interest" description="Disordered" evidence="1">
    <location>
        <begin position="1"/>
        <end position="24"/>
    </location>
</feature>
<protein>
    <submittedName>
        <fullName evidence="2">Uncharacterized protein</fullName>
    </submittedName>
</protein>